<feature type="chain" id="PRO_5028865677" evidence="1">
    <location>
        <begin position="21"/>
        <end position="300"/>
    </location>
</feature>
<reference evidence="3" key="1">
    <citation type="submission" date="2025-08" db="UniProtKB">
        <authorList>
            <consortium name="RefSeq"/>
        </authorList>
    </citation>
    <scope>IDENTIFICATION</scope>
</reference>
<keyword evidence="2" id="KW-1185">Reference proteome</keyword>
<keyword evidence="1" id="KW-0732">Signal</keyword>
<gene>
    <name evidence="3" type="primary">LOC115225950</name>
</gene>
<dbReference type="Proteomes" id="UP000515154">
    <property type="component" value="Linkage group LG29"/>
</dbReference>
<accession>A0A7E6FTC0</accession>
<evidence type="ECO:0000313" key="3">
    <source>
        <dbReference type="RefSeq" id="XP_036370824.1"/>
    </source>
</evidence>
<dbReference type="AlphaFoldDB" id="A0A7E6FTC0"/>
<sequence>MAMRFIVAIALSALIGLSCGRPTTDSTTDDTGSSKAQPYIVYPGSNGANPTYQKDIDISFLYNWLKTHKKHRFPKPVAETKPNPEPVSEPKPEPYYPYMPNVVPPHTHVPKQTLGHTHTVTHSRTAHHVLPPQFPYGYNPFPYGFPSRFQIPPFPYPTMKPVNRYPFPPTFGFPFNQQQKEQKNQGQVQNNYYPKYPIFPPTIGPVGPVRSPFLPPYQPAPYPIPFTGFPYGQPNVGKFGGYATNVYNSVGNGNGVYGNRFISPGSYGFSGILNAIKGSSSIPFPSKPYPIFPSQPRYGY</sequence>
<evidence type="ECO:0000313" key="2">
    <source>
        <dbReference type="Proteomes" id="UP000515154"/>
    </source>
</evidence>
<dbReference type="RefSeq" id="XP_036370824.1">
    <property type="nucleotide sequence ID" value="XM_036514931.1"/>
</dbReference>
<dbReference type="PROSITE" id="PS51257">
    <property type="entry name" value="PROKAR_LIPOPROTEIN"/>
    <property type="match status" value="1"/>
</dbReference>
<proteinExistence type="predicted"/>
<dbReference type="KEGG" id="osn:115225950"/>
<feature type="signal peptide" evidence="1">
    <location>
        <begin position="1"/>
        <end position="20"/>
    </location>
</feature>
<name>A0A7E6FTC0_9MOLL</name>
<evidence type="ECO:0000256" key="1">
    <source>
        <dbReference type="SAM" id="SignalP"/>
    </source>
</evidence>
<organism evidence="2 3">
    <name type="scientific">Octopus sinensis</name>
    <name type="common">East Asian common octopus</name>
    <dbReference type="NCBI Taxonomy" id="2607531"/>
    <lineage>
        <taxon>Eukaryota</taxon>
        <taxon>Metazoa</taxon>
        <taxon>Spiralia</taxon>
        <taxon>Lophotrochozoa</taxon>
        <taxon>Mollusca</taxon>
        <taxon>Cephalopoda</taxon>
        <taxon>Coleoidea</taxon>
        <taxon>Octopodiformes</taxon>
        <taxon>Octopoda</taxon>
        <taxon>Incirrata</taxon>
        <taxon>Octopodidae</taxon>
        <taxon>Octopus</taxon>
    </lineage>
</organism>
<protein>
    <submittedName>
        <fullName evidence="3">Extensin-like</fullName>
    </submittedName>
</protein>